<reference evidence="3" key="1">
    <citation type="submission" date="2018-08" db="EMBL/GenBank/DDBJ databases">
        <authorList>
            <person name="Kim S.-J."/>
            <person name="Jung G.-Y."/>
        </authorList>
    </citation>
    <scope>NUCLEOTIDE SEQUENCE [LARGE SCALE GENOMIC DNA]</scope>
    <source>
        <strain evidence="3">GY_G</strain>
    </source>
</reference>
<dbReference type="OrthoDB" id="9802857at2"/>
<dbReference type="RefSeq" id="WP_115549129.1">
    <property type="nucleotide sequence ID" value="NZ_QRGP01000001.1"/>
</dbReference>
<proteinExistence type="predicted"/>
<name>A0A371BJ38_9SPHN</name>
<gene>
    <name evidence="2" type="ORF">DXH95_09700</name>
</gene>
<protein>
    <submittedName>
        <fullName evidence="2">Phosphohydrolase</fullName>
    </submittedName>
</protein>
<dbReference type="GO" id="GO:0016787">
    <property type="term" value="F:hydrolase activity"/>
    <property type="evidence" value="ECO:0007669"/>
    <property type="project" value="UniProtKB-KW"/>
</dbReference>
<keyword evidence="2" id="KW-0378">Hydrolase</keyword>
<organism evidence="2 3">
    <name type="scientific">Sphingorhabdus pulchriflava</name>
    <dbReference type="NCBI Taxonomy" id="2292257"/>
    <lineage>
        <taxon>Bacteria</taxon>
        <taxon>Pseudomonadati</taxon>
        <taxon>Pseudomonadota</taxon>
        <taxon>Alphaproteobacteria</taxon>
        <taxon>Sphingomonadales</taxon>
        <taxon>Sphingomonadaceae</taxon>
        <taxon>Sphingorhabdus</taxon>
    </lineage>
</organism>
<dbReference type="Pfam" id="PF01966">
    <property type="entry name" value="HD"/>
    <property type="match status" value="1"/>
</dbReference>
<dbReference type="Gene3D" id="1.10.3210.10">
    <property type="entry name" value="Hypothetical protein af1432"/>
    <property type="match status" value="1"/>
</dbReference>
<evidence type="ECO:0000313" key="2">
    <source>
        <dbReference type="EMBL" id="RDV07585.1"/>
    </source>
</evidence>
<dbReference type="PANTHER" id="PTHR40202:SF1">
    <property type="entry name" value="HD DOMAIN-CONTAINING PROTEIN"/>
    <property type="match status" value="1"/>
</dbReference>
<dbReference type="PANTHER" id="PTHR40202">
    <property type="match status" value="1"/>
</dbReference>
<feature type="domain" description="HD" evidence="1">
    <location>
        <begin position="57"/>
        <end position="122"/>
    </location>
</feature>
<accession>A0A371BJ38</accession>
<sequence>MSEGHSRATFSDMSQSTQEDWAAIMVEQVPFARSGGARVLDHLRLLAGDYGGFPVDRLTHCLQTATRAHRDGRSEDYVVMALVHDIGDTLGAYNHPDIAAAILKPFVSEELHWIVEHHGIFQGVNFFHHIGLDRDMRDKFRGHPHFDATAEFIEKYDCPAFDPDYDTLPLEFFEPMVMRLFEKPLNSIYKKAMDEAA</sequence>
<dbReference type="InterPro" id="IPR052567">
    <property type="entry name" value="OP_Dioxygenase"/>
</dbReference>
<dbReference type="SUPFAM" id="SSF109604">
    <property type="entry name" value="HD-domain/PDEase-like"/>
    <property type="match status" value="1"/>
</dbReference>
<dbReference type="InterPro" id="IPR006674">
    <property type="entry name" value="HD_domain"/>
</dbReference>
<evidence type="ECO:0000313" key="3">
    <source>
        <dbReference type="Proteomes" id="UP000263833"/>
    </source>
</evidence>
<dbReference type="Proteomes" id="UP000263833">
    <property type="component" value="Unassembled WGS sequence"/>
</dbReference>
<dbReference type="AlphaFoldDB" id="A0A371BJ38"/>
<dbReference type="EMBL" id="QRGP01000001">
    <property type="protein sequence ID" value="RDV07585.1"/>
    <property type="molecule type" value="Genomic_DNA"/>
</dbReference>
<evidence type="ECO:0000259" key="1">
    <source>
        <dbReference type="Pfam" id="PF01966"/>
    </source>
</evidence>
<keyword evidence="3" id="KW-1185">Reference proteome</keyword>
<comment type="caution">
    <text evidence="2">The sequence shown here is derived from an EMBL/GenBank/DDBJ whole genome shotgun (WGS) entry which is preliminary data.</text>
</comment>